<dbReference type="GO" id="GO:0003723">
    <property type="term" value="F:RNA binding"/>
    <property type="evidence" value="ECO:0007669"/>
    <property type="project" value="UniProtKB-UniRule"/>
</dbReference>
<feature type="domain" description="SAM-dependent MTase RsmB/NOP-type" evidence="7">
    <location>
        <begin position="230"/>
        <end position="405"/>
    </location>
</feature>
<dbReference type="GO" id="GO:0000470">
    <property type="term" value="P:maturation of LSU-rRNA"/>
    <property type="evidence" value="ECO:0007669"/>
    <property type="project" value="TreeGrafter"/>
</dbReference>
<dbReference type="AlphaFoldDB" id="A0A9W7FQB9"/>
<gene>
    <name evidence="8" type="ORF">TrLO_g12136</name>
</gene>
<name>A0A9W7FQB9_9STRA</name>
<dbReference type="InterPro" id="IPR001678">
    <property type="entry name" value="MeTrfase_RsmB-F_NOP2_dom"/>
</dbReference>
<dbReference type="SUPFAM" id="SSF53335">
    <property type="entry name" value="S-adenosyl-L-methionine-dependent methyltransferases"/>
    <property type="match status" value="1"/>
</dbReference>
<dbReference type="PANTHER" id="PTHR22807:SF30">
    <property type="entry name" value="28S RRNA (CYTOSINE(4447)-C(5))-METHYLTRANSFERASE-RELATED"/>
    <property type="match status" value="1"/>
</dbReference>
<dbReference type="Pfam" id="PF01189">
    <property type="entry name" value="Methyltr_RsmB-F"/>
    <property type="match status" value="1"/>
</dbReference>
<evidence type="ECO:0000256" key="6">
    <source>
        <dbReference type="SAM" id="SignalP"/>
    </source>
</evidence>
<accession>A0A9W7FQB9</accession>
<keyword evidence="2 5" id="KW-0808">Transferase</keyword>
<feature type="signal peptide" evidence="6">
    <location>
        <begin position="1"/>
        <end position="21"/>
    </location>
</feature>
<dbReference type="PANTHER" id="PTHR22807">
    <property type="entry name" value="NOP2 YEAST -RELATED NOL1/NOP2/FMU SUN DOMAIN-CONTAINING"/>
    <property type="match status" value="1"/>
</dbReference>
<organism evidence="8 9">
    <name type="scientific">Triparma laevis f. longispina</name>
    <dbReference type="NCBI Taxonomy" id="1714387"/>
    <lineage>
        <taxon>Eukaryota</taxon>
        <taxon>Sar</taxon>
        <taxon>Stramenopiles</taxon>
        <taxon>Ochrophyta</taxon>
        <taxon>Bolidophyceae</taxon>
        <taxon>Parmales</taxon>
        <taxon>Triparmaceae</taxon>
        <taxon>Triparma</taxon>
    </lineage>
</organism>
<dbReference type="InterPro" id="IPR023267">
    <property type="entry name" value="RCMT"/>
</dbReference>
<dbReference type="Gene3D" id="3.40.50.150">
    <property type="entry name" value="Vaccinia Virus protein VP39"/>
    <property type="match status" value="1"/>
</dbReference>
<reference evidence="9" key="1">
    <citation type="journal article" date="2023" name="Commun. Biol.">
        <title>Genome analysis of Parmales, the sister group of diatoms, reveals the evolutionary specialization of diatoms from phago-mixotrophs to photoautotrophs.</title>
        <authorList>
            <person name="Ban H."/>
            <person name="Sato S."/>
            <person name="Yoshikawa S."/>
            <person name="Yamada K."/>
            <person name="Nakamura Y."/>
            <person name="Ichinomiya M."/>
            <person name="Sato N."/>
            <person name="Blanc-Mathieu R."/>
            <person name="Endo H."/>
            <person name="Kuwata A."/>
            <person name="Ogata H."/>
        </authorList>
    </citation>
    <scope>NUCLEOTIDE SEQUENCE [LARGE SCALE GENOMIC DNA]</scope>
    <source>
        <strain evidence="9">NIES 3700</strain>
    </source>
</reference>
<dbReference type="InterPro" id="IPR029063">
    <property type="entry name" value="SAM-dependent_MTases_sf"/>
</dbReference>
<evidence type="ECO:0000259" key="7">
    <source>
        <dbReference type="PROSITE" id="PS51686"/>
    </source>
</evidence>
<dbReference type="CDD" id="cd02440">
    <property type="entry name" value="AdoMet_MTases"/>
    <property type="match status" value="1"/>
</dbReference>
<keyword evidence="1 5" id="KW-0489">Methyltransferase</keyword>
<feature type="binding site" evidence="5">
    <location>
        <position position="307"/>
    </location>
    <ligand>
        <name>S-adenosyl-L-methionine</name>
        <dbReference type="ChEBI" id="CHEBI:59789"/>
    </ligand>
</feature>
<dbReference type="GO" id="GO:0005730">
    <property type="term" value="C:nucleolus"/>
    <property type="evidence" value="ECO:0007669"/>
    <property type="project" value="TreeGrafter"/>
</dbReference>
<evidence type="ECO:0000256" key="1">
    <source>
        <dbReference type="ARBA" id="ARBA00022603"/>
    </source>
</evidence>
<keyword evidence="6" id="KW-0732">Signal</keyword>
<evidence type="ECO:0000256" key="5">
    <source>
        <dbReference type="PROSITE-ProRule" id="PRU01023"/>
    </source>
</evidence>
<protein>
    <recommendedName>
        <fullName evidence="7">SAM-dependent MTase RsmB/NOP-type domain-containing protein</fullName>
    </recommendedName>
</protein>
<feature type="active site" description="Nucleophile" evidence="5">
    <location>
        <position position="360"/>
    </location>
</feature>
<evidence type="ECO:0000256" key="4">
    <source>
        <dbReference type="ARBA" id="ARBA00022884"/>
    </source>
</evidence>
<keyword evidence="9" id="KW-1185">Reference proteome</keyword>
<sequence length="405" mass="45854">MILGIVLLVLLFTPLSTPLSAHLHTSLHTSLRTSLRTLLHTTFDTLIRTNATTTSVLPLLSKTLRSNPSIFQSNTDRKYFADNLITASNLRIRYSHHLGLTLPPDSDSESALILNLHLNDELNEEMKISLSLNPSLKDLSNYYSFPISIIKILHKIYPQHEELKAILETTNSPGPISIRLNDPTYIPPSYTSKIADKVYVLPPSLRSQIMKNTDYISGRFEVQDVHSSKVLEYVQGNKILDLCAGRGGKTLGIACTLNNNTIDCYDIDKDRLKGLSSRISKISQYIKSEVNVLSEVTDNDYDCVLVDGPCSSSGVWRRWPNARWEFNVSKLPELEQNLTDILVEGMSRVKKGGRIVYCTCSLFKEENEDVVRNIDWKDWSKVNERRFPLNDEGDGFYVYVAKKIK</sequence>
<feature type="chain" id="PRO_5040950402" description="SAM-dependent MTase RsmB/NOP-type domain-containing protein" evidence="6">
    <location>
        <begin position="22"/>
        <end position="405"/>
    </location>
</feature>
<dbReference type="OrthoDB" id="4418812at2759"/>
<dbReference type="GO" id="GO:0009383">
    <property type="term" value="F:rRNA (cytosine-C5-)-methyltransferase activity"/>
    <property type="evidence" value="ECO:0007669"/>
    <property type="project" value="TreeGrafter"/>
</dbReference>
<keyword evidence="4 5" id="KW-0694">RNA-binding</keyword>
<evidence type="ECO:0000256" key="2">
    <source>
        <dbReference type="ARBA" id="ARBA00022679"/>
    </source>
</evidence>
<evidence type="ECO:0000256" key="3">
    <source>
        <dbReference type="ARBA" id="ARBA00022691"/>
    </source>
</evidence>
<proteinExistence type="inferred from homology"/>
<evidence type="ECO:0000313" key="9">
    <source>
        <dbReference type="Proteomes" id="UP001165122"/>
    </source>
</evidence>
<dbReference type="InterPro" id="IPR049560">
    <property type="entry name" value="MeTrfase_RsmB-F_NOP2_cat"/>
</dbReference>
<comment type="caution">
    <text evidence="8">The sequence shown here is derived from an EMBL/GenBank/DDBJ whole genome shotgun (WGS) entry which is preliminary data.</text>
</comment>
<keyword evidence="3 5" id="KW-0949">S-adenosyl-L-methionine</keyword>
<dbReference type="EMBL" id="BRXW01000273">
    <property type="protein sequence ID" value="GMI17004.1"/>
    <property type="molecule type" value="Genomic_DNA"/>
</dbReference>
<dbReference type="PRINTS" id="PR02008">
    <property type="entry name" value="RCMTFAMILY"/>
</dbReference>
<comment type="caution">
    <text evidence="5">Lacks conserved residue(s) required for the propagation of feature annotation.</text>
</comment>
<dbReference type="GO" id="GO:0070475">
    <property type="term" value="P:rRNA base methylation"/>
    <property type="evidence" value="ECO:0007669"/>
    <property type="project" value="TreeGrafter"/>
</dbReference>
<dbReference type="PROSITE" id="PS51686">
    <property type="entry name" value="SAM_MT_RSMB_NOP"/>
    <property type="match status" value="1"/>
</dbReference>
<feature type="binding site" evidence="5">
    <location>
        <position position="266"/>
    </location>
    <ligand>
        <name>S-adenosyl-L-methionine</name>
        <dbReference type="ChEBI" id="CHEBI:59789"/>
    </ligand>
</feature>
<dbReference type="Proteomes" id="UP001165122">
    <property type="component" value="Unassembled WGS sequence"/>
</dbReference>
<comment type="similarity">
    <text evidence="5">Belongs to the class I-like SAM-binding methyltransferase superfamily. RsmB/NOP family.</text>
</comment>
<evidence type="ECO:0000313" key="8">
    <source>
        <dbReference type="EMBL" id="GMI17004.1"/>
    </source>
</evidence>